<dbReference type="EMBL" id="FQWD01000006">
    <property type="protein sequence ID" value="SHH07707.1"/>
    <property type="molecule type" value="Genomic_DNA"/>
</dbReference>
<name>A0A1M5Q0B7_9ALTE</name>
<keyword evidence="2" id="KW-1185">Reference proteome</keyword>
<accession>A0A1M5Q0B7</accession>
<dbReference type="RefSeq" id="WP_073324644.1">
    <property type="nucleotide sequence ID" value="NZ_FQWD01000006.1"/>
</dbReference>
<protein>
    <recommendedName>
        <fullName evidence="3">Fis family transcriptional regulator</fullName>
    </recommendedName>
</protein>
<dbReference type="AlphaFoldDB" id="A0A1M5Q0B7"/>
<dbReference type="STRING" id="634436.SAMN05216361_3694"/>
<dbReference type="OrthoDB" id="6996126at2"/>
<evidence type="ECO:0000313" key="2">
    <source>
        <dbReference type="Proteomes" id="UP000184520"/>
    </source>
</evidence>
<evidence type="ECO:0008006" key="3">
    <source>
        <dbReference type="Google" id="ProtNLM"/>
    </source>
</evidence>
<evidence type="ECO:0000313" key="1">
    <source>
        <dbReference type="EMBL" id="SHH07707.1"/>
    </source>
</evidence>
<sequence length="117" mass="13587">MKKTVKKLDNNVVKALTLACETAKDWDIGFEWLTHSARYDHFPGSLMVTCVFNIDAEVSQAEQQGDDKRMRQLIQQQLLKAGIRLKDSRHHVRFDSEESCLREDNGNWQQRLTRLVG</sequence>
<organism evidence="1 2">
    <name type="scientific">Marisediminitalea aggregata</name>
    <dbReference type="NCBI Taxonomy" id="634436"/>
    <lineage>
        <taxon>Bacteria</taxon>
        <taxon>Pseudomonadati</taxon>
        <taxon>Pseudomonadota</taxon>
        <taxon>Gammaproteobacteria</taxon>
        <taxon>Alteromonadales</taxon>
        <taxon>Alteromonadaceae</taxon>
        <taxon>Marisediminitalea</taxon>
    </lineage>
</organism>
<gene>
    <name evidence="1" type="ORF">SAMN05216361_3694</name>
</gene>
<dbReference type="Proteomes" id="UP000184520">
    <property type="component" value="Unassembled WGS sequence"/>
</dbReference>
<proteinExistence type="predicted"/>
<reference evidence="2" key="1">
    <citation type="submission" date="2016-11" db="EMBL/GenBank/DDBJ databases">
        <authorList>
            <person name="Varghese N."/>
            <person name="Submissions S."/>
        </authorList>
    </citation>
    <scope>NUCLEOTIDE SEQUENCE [LARGE SCALE GENOMIC DNA]</scope>
    <source>
        <strain evidence="2">CGMCC 1.8995</strain>
    </source>
</reference>